<proteinExistence type="inferred from homology"/>
<feature type="binding site" evidence="15">
    <location>
        <position position="106"/>
    </location>
    <ligand>
        <name>NADPH</name>
        <dbReference type="ChEBI" id="CHEBI:57783"/>
    </ligand>
</feature>
<evidence type="ECO:0000256" key="16">
    <source>
        <dbReference type="RuleBase" id="RU000579"/>
    </source>
</evidence>
<dbReference type="InParanoid" id="A0A0L0HMD7"/>
<dbReference type="GO" id="GO:0070403">
    <property type="term" value="F:NAD+ binding"/>
    <property type="evidence" value="ECO:0007669"/>
    <property type="project" value="EnsemblFungi"/>
</dbReference>
<dbReference type="SUPFAM" id="SSF55347">
    <property type="entry name" value="Glyceraldehyde-3-phosphate dehydrogenase-like, C-terminal domain"/>
    <property type="match status" value="1"/>
</dbReference>
<evidence type="ECO:0000256" key="6">
    <source>
        <dbReference type="ARBA" id="ARBA00013376"/>
    </source>
</evidence>
<dbReference type="RefSeq" id="XP_016610028.1">
    <property type="nucleotide sequence ID" value="XM_016750782.1"/>
</dbReference>
<evidence type="ECO:0000256" key="13">
    <source>
        <dbReference type="ARBA" id="ARBA00059589"/>
    </source>
</evidence>
<feature type="active site" description="Proton donor" evidence="14">
    <location>
        <position position="210"/>
    </location>
</feature>
<evidence type="ECO:0000256" key="2">
    <source>
        <dbReference type="ARBA" id="ARBA00005056"/>
    </source>
</evidence>
<dbReference type="VEuPathDB" id="FungiDB:SPPG_02495"/>
<keyword evidence="11 16" id="KW-0486">Methionine biosynthesis</keyword>
<dbReference type="GO" id="GO:0050661">
    <property type="term" value="F:NADP binding"/>
    <property type="evidence" value="ECO:0007669"/>
    <property type="project" value="InterPro"/>
</dbReference>
<dbReference type="FunFam" id="3.30.360.10:FF:000006">
    <property type="entry name" value="Bifunctional aspartokinase/homoserine dehydrogenase"/>
    <property type="match status" value="1"/>
</dbReference>
<feature type="domain" description="Homoserine dehydrogenase catalytic" evidence="18">
    <location>
        <begin position="138"/>
        <end position="338"/>
    </location>
</feature>
<keyword evidence="21" id="KW-1185">Reference proteome</keyword>
<evidence type="ECO:0000256" key="12">
    <source>
        <dbReference type="ARBA" id="ARBA00048841"/>
    </source>
</evidence>
<dbReference type="GO" id="GO:0004412">
    <property type="term" value="F:homoserine dehydrogenase activity"/>
    <property type="evidence" value="ECO:0007669"/>
    <property type="project" value="UniProtKB-EC"/>
</dbReference>
<comment type="catalytic activity">
    <reaction evidence="12">
        <text>L-homoserine + NADP(+) = L-aspartate 4-semialdehyde + NADPH + H(+)</text>
        <dbReference type="Rhea" id="RHEA:15761"/>
        <dbReference type="ChEBI" id="CHEBI:15378"/>
        <dbReference type="ChEBI" id="CHEBI:57476"/>
        <dbReference type="ChEBI" id="CHEBI:57783"/>
        <dbReference type="ChEBI" id="CHEBI:58349"/>
        <dbReference type="ChEBI" id="CHEBI:537519"/>
        <dbReference type="EC" id="1.1.1.3"/>
    </reaction>
    <physiologicalReaction direction="right-to-left" evidence="12">
        <dbReference type="Rhea" id="RHEA:15763"/>
    </physiologicalReaction>
</comment>
<dbReference type="InterPro" id="IPR005106">
    <property type="entry name" value="Asp/hSer_DH_NAD-bd"/>
</dbReference>
<protein>
    <recommendedName>
        <fullName evidence="6 16">Homoserine dehydrogenase</fullName>
        <ecNumber evidence="5 16">1.1.1.3</ecNumber>
    </recommendedName>
</protein>
<name>A0A0L0HMD7_SPIPD</name>
<comment type="function">
    <text evidence="13">Catalyzes the conversion of L-aspartate-beta-semialdehyde (L-Asa) to L-homoserine (L-Hse), the third step in the biosynthesis of amino acids that derive from aspartate (the aspartate family of amino acids), including methioinine and threonine, the latter of which is a precursor to isoleucine; production of homoserine leads to a branch-point in the pathway as it can either be O-phosphorylated for processing to threonine, or O-acylated for processing to methionine.</text>
</comment>
<comment type="cofactor">
    <cofactor evidence="1">
        <name>a metal cation</name>
        <dbReference type="ChEBI" id="CHEBI:25213"/>
    </cofactor>
</comment>
<evidence type="ECO:0000256" key="8">
    <source>
        <dbReference type="ARBA" id="ARBA00022697"/>
    </source>
</evidence>
<dbReference type="OrthoDB" id="67851at2759"/>
<evidence type="ECO:0000256" key="7">
    <source>
        <dbReference type="ARBA" id="ARBA00022605"/>
    </source>
</evidence>
<evidence type="ECO:0000256" key="3">
    <source>
        <dbReference type="ARBA" id="ARBA00005062"/>
    </source>
</evidence>
<evidence type="ECO:0000256" key="14">
    <source>
        <dbReference type="PIRSR" id="PIRSR036497-1"/>
    </source>
</evidence>
<reference evidence="20 21" key="1">
    <citation type="submission" date="2009-08" db="EMBL/GenBank/DDBJ databases">
        <title>The Genome Sequence of Spizellomyces punctatus strain DAOM BR117.</title>
        <authorList>
            <consortium name="The Broad Institute Genome Sequencing Platform"/>
            <person name="Russ C."/>
            <person name="Cuomo C."/>
            <person name="Shea T."/>
            <person name="Young S.K."/>
            <person name="Zeng Q."/>
            <person name="Koehrsen M."/>
            <person name="Haas B."/>
            <person name="Borodovsky M."/>
            <person name="Guigo R."/>
            <person name="Alvarado L."/>
            <person name="Berlin A."/>
            <person name="Bochicchio J."/>
            <person name="Borenstein D."/>
            <person name="Chapman S."/>
            <person name="Chen Z."/>
            <person name="Engels R."/>
            <person name="Freedman E."/>
            <person name="Gellesch M."/>
            <person name="Goldberg J."/>
            <person name="Griggs A."/>
            <person name="Gujja S."/>
            <person name="Heiman D."/>
            <person name="Hepburn T."/>
            <person name="Howarth C."/>
            <person name="Jen D."/>
            <person name="Larson L."/>
            <person name="Lewis B."/>
            <person name="Mehta T."/>
            <person name="Park D."/>
            <person name="Pearson M."/>
            <person name="Roberts A."/>
            <person name="Saif S."/>
            <person name="Shenoy N."/>
            <person name="Sisk P."/>
            <person name="Stolte C."/>
            <person name="Sykes S."/>
            <person name="Thomson T."/>
            <person name="Walk T."/>
            <person name="White J."/>
            <person name="Yandava C."/>
            <person name="Burger G."/>
            <person name="Gray M.W."/>
            <person name="Holland P.W.H."/>
            <person name="King N."/>
            <person name="Lang F.B.F."/>
            <person name="Roger A.J."/>
            <person name="Ruiz-Trillo I."/>
            <person name="Lander E."/>
            <person name="Nusbaum C."/>
        </authorList>
    </citation>
    <scope>NUCLEOTIDE SEQUENCE [LARGE SCALE GENOMIC DNA]</scope>
    <source>
        <strain evidence="20 21">DAOM BR117</strain>
    </source>
</reference>
<keyword evidence="9 15" id="KW-0521">NADP</keyword>
<evidence type="ECO:0000256" key="4">
    <source>
        <dbReference type="ARBA" id="ARBA00006753"/>
    </source>
</evidence>
<feature type="binding site" evidence="15">
    <location>
        <position position="82"/>
    </location>
    <ligand>
        <name>NADPH</name>
        <dbReference type="ChEBI" id="CHEBI:57783"/>
    </ligand>
</feature>
<dbReference type="InterPro" id="IPR019811">
    <property type="entry name" value="HDH_CS"/>
</dbReference>
<feature type="binding site" evidence="15">
    <location>
        <begin position="9"/>
        <end position="14"/>
    </location>
    <ligand>
        <name>NADP(+)</name>
        <dbReference type="ChEBI" id="CHEBI:58349"/>
    </ligand>
</feature>
<evidence type="ECO:0000256" key="9">
    <source>
        <dbReference type="ARBA" id="ARBA00022857"/>
    </source>
</evidence>
<dbReference type="OMA" id="IYTRCYS"/>
<dbReference type="GO" id="GO:0009090">
    <property type="term" value="P:homoserine biosynthetic process"/>
    <property type="evidence" value="ECO:0007669"/>
    <property type="project" value="EnsemblFungi"/>
</dbReference>
<dbReference type="InterPro" id="IPR036291">
    <property type="entry name" value="NAD(P)-bd_dom_sf"/>
</dbReference>
<evidence type="ECO:0000256" key="15">
    <source>
        <dbReference type="PIRSR" id="PIRSR036497-2"/>
    </source>
</evidence>
<dbReference type="InterPro" id="IPR011147">
    <property type="entry name" value="Bifunc_Aspkin/hSer_DH"/>
</dbReference>
<dbReference type="InterPro" id="IPR022697">
    <property type="entry name" value="HDH_short"/>
</dbReference>
<dbReference type="Pfam" id="PF03447">
    <property type="entry name" value="NAD_binding_3"/>
    <property type="match status" value="1"/>
</dbReference>
<comment type="pathway">
    <text evidence="3 16">Amino-acid biosynthesis; L-methionine biosynthesis via de novo pathway; L-homoserine from L-aspartate: step 3/3.</text>
</comment>
<dbReference type="InterPro" id="IPR001342">
    <property type="entry name" value="HDH_cat"/>
</dbReference>
<dbReference type="PROSITE" id="PS01042">
    <property type="entry name" value="HOMOSER_DHGENASE"/>
    <property type="match status" value="1"/>
</dbReference>
<dbReference type="FunCoup" id="A0A0L0HMD7">
    <property type="interactions" value="129"/>
</dbReference>
<dbReference type="Gene3D" id="3.40.50.720">
    <property type="entry name" value="NAD(P)-binding Rossmann-like Domain"/>
    <property type="match status" value="1"/>
</dbReference>
<dbReference type="Pfam" id="PF00742">
    <property type="entry name" value="Homoserine_dh"/>
    <property type="match status" value="1"/>
</dbReference>
<feature type="domain" description="Aspartate/homoserine dehydrogenase NAD-binding" evidence="19">
    <location>
        <begin position="9"/>
        <end position="124"/>
    </location>
</feature>
<dbReference type="PANTHER" id="PTHR43070">
    <property type="match status" value="1"/>
</dbReference>
<dbReference type="eggNOG" id="KOG0455">
    <property type="taxonomic scope" value="Eukaryota"/>
</dbReference>
<feature type="binding site" evidence="15">
    <location>
        <position position="195"/>
    </location>
    <ligand>
        <name>L-homoserine</name>
        <dbReference type="ChEBI" id="CHEBI:57476"/>
    </ligand>
</feature>
<keyword evidence="7 16" id="KW-0028">Amino-acid biosynthesis</keyword>
<evidence type="ECO:0000256" key="5">
    <source>
        <dbReference type="ARBA" id="ARBA00013213"/>
    </source>
</evidence>
<evidence type="ECO:0000313" key="20">
    <source>
        <dbReference type="EMBL" id="KND01989.1"/>
    </source>
</evidence>
<evidence type="ECO:0000256" key="10">
    <source>
        <dbReference type="ARBA" id="ARBA00023002"/>
    </source>
</evidence>
<comment type="pathway">
    <text evidence="2 16">Amino-acid biosynthesis; L-threonine biosynthesis; L-threonine from L-aspartate: step 3/5.</text>
</comment>
<dbReference type="PIRSF" id="PIRSF036497">
    <property type="entry name" value="HDH_short"/>
    <property type="match status" value="1"/>
</dbReference>
<dbReference type="SUPFAM" id="SSF51735">
    <property type="entry name" value="NAD(P)-binding Rossmann-fold domains"/>
    <property type="match status" value="1"/>
</dbReference>
<organism evidence="20 21">
    <name type="scientific">Spizellomyces punctatus (strain DAOM BR117)</name>
    <dbReference type="NCBI Taxonomy" id="645134"/>
    <lineage>
        <taxon>Eukaryota</taxon>
        <taxon>Fungi</taxon>
        <taxon>Fungi incertae sedis</taxon>
        <taxon>Chytridiomycota</taxon>
        <taxon>Chytridiomycota incertae sedis</taxon>
        <taxon>Chytridiomycetes</taxon>
        <taxon>Spizellomycetales</taxon>
        <taxon>Spizellomycetaceae</taxon>
        <taxon>Spizellomyces</taxon>
    </lineage>
</organism>
<evidence type="ECO:0000313" key="21">
    <source>
        <dbReference type="Proteomes" id="UP000053201"/>
    </source>
</evidence>
<sequence>MSLNLAIIGPGLVGSEFISQVAKTPYIKLIAIANSTRMLLHQTGTSATTWKADLTASQTATDLKALIDHAAARQPCVVVDCTSSEAVATSYPEWLDKGLHVVTPNKKAFSGDLGLWKKITENKKSLVYHESTVGAGLPILSTLKDLVETGDEIVRIEGIFSGTLSYIFNNFSSTAGSSGQFSKTVTVAKELGYTEPDPRDDLNGMDVARKVVILGRVAGIDLDLSTLPVENIVPEALRGVPTADEFMSKLPTFDDHFEQLNQAALKENSVLRYVGLVDPNGNSSVKLMKYPASHPFASLKGSDNIIAFTTKRFPNPLIVQGAGAGAAVTAFGMFADVLKIARILGLAK</sequence>
<evidence type="ECO:0000259" key="19">
    <source>
        <dbReference type="Pfam" id="PF03447"/>
    </source>
</evidence>
<keyword evidence="10 16" id="KW-0560">Oxidoreductase</keyword>
<dbReference type="UniPathway" id="UPA00050">
    <property type="reaction ID" value="UER00063"/>
</dbReference>
<dbReference type="GO" id="GO:0009088">
    <property type="term" value="P:threonine biosynthetic process"/>
    <property type="evidence" value="ECO:0007669"/>
    <property type="project" value="UniProtKB-UniPathway"/>
</dbReference>
<evidence type="ECO:0000259" key="18">
    <source>
        <dbReference type="Pfam" id="PF00742"/>
    </source>
</evidence>
<dbReference type="UniPathway" id="UPA00051">
    <property type="reaction ID" value="UER00465"/>
</dbReference>
<dbReference type="EMBL" id="KQ257453">
    <property type="protein sequence ID" value="KND01989.1"/>
    <property type="molecule type" value="Genomic_DNA"/>
</dbReference>
<comment type="similarity">
    <text evidence="4 17">Belongs to the homoserine dehydrogenase family.</text>
</comment>
<dbReference type="STRING" id="645134.A0A0L0HMD7"/>
<dbReference type="EC" id="1.1.1.3" evidence="5 16"/>
<accession>A0A0L0HMD7</accession>
<dbReference type="PANTHER" id="PTHR43070:SF5">
    <property type="entry name" value="HOMOSERINE DEHYDROGENASE"/>
    <property type="match status" value="1"/>
</dbReference>
<evidence type="ECO:0000256" key="1">
    <source>
        <dbReference type="ARBA" id="ARBA00001920"/>
    </source>
</evidence>
<dbReference type="Gene3D" id="3.30.360.10">
    <property type="entry name" value="Dihydrodipicolinate Reductase, domain 2"/>
    <property type="match status" value="1"/>
</dbReference>
<dbReference type="GeneID" id="27686076"/>
<dbReference type="GO" id="GO:0009086">
    <property type="term" value="P:methionine biosynthetic process"/>
    <property type="evidence" value="ECO:0007669"/>
    <property type="project" value="UniProtKB-KW"/>
</dbReference>
<dbReference type="Proteomes" id="UP000053201">
    <property type="component" value="Unassembled WGS sequence"/>
</dbReference>
<keyword evidence="8 16" id="KW-0791">Threonine biosynthesis</keyword>
<evidence type="ECO:0000256" key="11">
    <source>
        <dbReference type="ARBA" id="ARBA00023167"/>
    </source>
</evidence>
<gene>
    <name evidence="20" type="ORF">SPPG_02495</name>
</gene>
<evidence type="ECO:0000256" key="17">
    <source>
        <dbReference type="RuleBase" id="RU004171"/>
    </source>
</evidence>
<dbReference type="AlphaFoldDB" id="A0A0L0HMD7"/>